<dbReference type="SUPFAM" id="SSF103473">
    <property type="entry name" value="MFS general substrate transporter"/>
    <property type="match status" value="1"/>
</dbReference>
<dbReference type="FunCoup" id="A0A6I9QH00">
    <property type="interactions" value="95"/>
</dbReference>
<feature type="compositionally biased region" description="Basic and acidic residues" evidence="1">
    <location>
        <begin position="1"/>
        <end position="16"/>
    </location>
</feature>
<dbReference type="PANTHER" id="PTHR37891:SF1">
    <property type="entry name" value="OS06G0113900 PROTEIN"/>
    <property type="match status" value="1"/>
</dbReference>
<feature type="transmembrane region" description="Helical" evidence="2">
    <location>
        <begin position="454"/>
        <end position="476"/>
    </location>
</feature>
<feature type="transmembrane region" description="Helical" evidence="2">
    <location>
        <begin position="64"/>
        <end position="91"/>
    </location>
</feature>
<evidence type="ECO:0000256" key="1">
    <source>
        <dbReference type="SAM" id="MobiDB-lite"/>
    </source>
</evidence>
<keyword evidence="2" id="KW-0812">Transmembrane</keyword>
<sequence>MSETPDIREVPDKPDRLEEDAPTPNIREVQEKPDRREEDASMGSETPENNMHAKPQDPPREPGLVGWFVYGLSSYFVHTVLIPILFPLLVIQRAASTSDLPPLPAYTSRGVACSPQEMTLYQRLINHSIKVDGAKFSPLHWTAISWAAGILLTGPILPHVAYYLDQGQYQPIILGGAPAIAAFSCLLTGFFKTTWHFPFHIAIIASASIIGAAAHSCNLGLMIRGLTAHVTAKRRFLRRRAAASWLSLFCTAAGSIGAAIIAVFTYHMLRRSDKLTSLWVVSIFSGLMLCTGICHAFSNLPAPSSAISSAKYAHILAIAKYPHAIGSLIAVLLSSFSSMCIFTSGTLYIIGDLCIKPVILLALWMIYFIFPMFSLPILHPVQLIIRADAVSMQLLAFFMSAFTSGLGFYCKDEKWKRVHMILVVLLQSTAVGVLHAFGRVLLLDCSPAGKEGAFSVWLAWVRAAGACAGFAVATAAPGNVGRKFGVAFVANFVGVVVLIFGNVSNLGGVVAAGHVREDEREEGPLVYGLESVGQAENRVKATSNSGERSKGHEVGV</sequence>
<dbReference type="Proteomes" id="UP000504607">
    <property type="component" value="Unplaced"/>
</dbReference>
<proteinExistence type="predicted"/>
<feature type="transmembrane region" description="Helical" evidence="2">
    <location>
        <begin position="488"/>
        <end position="512"/>
    </location>
</feature>
<feature type="transmembrane region" description="Helical" evidence="2">
    <location>
        <begin position="171"/>
        <end position="191"/>
    </location>
</feature>
<keyword evidence="2" id="KW-0472">Membrane</keyword>
<dbReference type="InterPro" id="IPR036259">
    <property type="entry name" value="MFS_trans_sf"/>
</dbReference>
<feature type="compositionally biased region" description="Basic and acidic residues" evidence="1">
    <location>
        <begin position="547"/>
        <end position="556"/>
    </location>
</feature>
<feature type="region of interest" description="Disordered" evidence="1">
    <location>
        <begin position="1"/>
        <end position="58"/>
    </location>
</feature>
<feature type="transmembrane region" description="Helical" evidence="2">
    <location>
        <begin position="321"/>
        <end position="351"/>
    </location>
</feature>
<accession>A0A6I9QH00</accession>
<feature type="transmembrane region" description="Helical" evidence="2">
    <location>
        <begin position="421"/>
        <end position="442"/>
    </location>
</feature>
<feature type="transmembrane region" description="Helical" evidence="2">
    <location>
        <begin position="197"/>
        <end position="221"/>
    </location>
</feature>
<evidence type="ECO:0000256" key="2">
    <source>
        <dbReference type="SAM" id="Phobius"/>
    </source>
</evidence>
<feature type="transmembrane region" description="Helical" evidence="2">
    <location>
        <begin position="390"/>
        <end position="409"/>
    </location>
</feature>
<feature type="region of interest" description="Disordered" evidence="1">
    <location>
        <begin position="537"/>
        <end position="556"/>
    </location>
</feature>
<feature type="transmembrane region" description="Helical" evidence="2">
    <location>
        <begin position="143"/>
        <end position="164"/>
    </location>
</feature>
<name>A0A6I9QH00_ELAGV</name>
<evidence type="ECO:0000313" key="3">
    <source>
        <dbReference type="Proteomes" id="UP000504607"/>
    </source>
</evidence>
<dbReference type="AlphaFoldDB" id="A0A6I9QH00"/>
<dbReference type="InParanoid" id="A0A6I9QH00"/>
<dbReference type="OrthoDB" id="1869137at2759"/>
<protein>
    <submittedName>
        <fullName evidence="4">Uncharacterized protein LOC105035533</fullName>
    </submittedName>
</protein>
<reference evidence="4" key="1">
    <citation type="submission" date="2025-08" db="UniProtKB">
        <authorList>
            <consortium name="RefSeq"/>
        </authorList>
    </citation>
    <scope>IDENTIFICATION</scope>
</reference>
<dbReference type="KEGG" id="egu:105035533"/>
<keyword evidence="3" id="KW-1185">Reference proteome</keyword>
<gene>
    <name evidence="4" type="primary">LOC105035533</name>
</gene>
<dbReference type="RefSeq" id="XP_010909418.1">
    <property type="nucleotide sequence ID" value="XM_010911116.3"/>
</dbReference>
<feature type="compositionally biased region" description="Basic and acidic residues" evidence="1">
    <location>
        <begin position="28"/>
        <end position="39"/>
    </location>
</feature>
<organism evidence="3 4">
    <name type="scientific">Elaeis guineensis var. tenera</name>
    <name type="common">Oil palm</name>
    <dbReference type="NCBI Taxonomy" id="51953"/>
    <lineage>
        <taxon>Eukaryota</taxon>
        <taxon>Viridiplantae</taxon>
        <taxon>Streptophyta</taxon>
        <taxon>Embryophyta</taxon>
        <taxon>Tracheophyta</taxon>
        <taxon>Spermatophyta</taxon>
        <taxon>Magnoliopsida</taxon>
        <taxon>Liliopsida</taxon>
        <taxon>Arecaceae</taxon>
        <taxon>Arecoideae</taxon>
        <taxon>Cocoseae</taxon>
        <taxon>Elaeidinae</taxon>
        <taxon>Elaeis</taxon>
    </lineage>
</organism>
<dbReference type="PANTHER" id="PTHR37891">
    <property type="entry name" value="OS06G0113900 PROTEIN"/>
    <property type="match status" value="1"/>
</dbReference>
<feature type="transmembrane region" description="Helical" evidence="2">
    <location>
        <begin position="242"/>
        <end position="266"/>
    </location>
</feature>
<feature type="transmembrane region" description="Helical" evidence="2">
    <location>
        <begin position="357"/>
        <end position="378"/>
    </location>
</feature>
<dbReference type="GeneID" id="105035533"/>
<evidence type="ECO:0000313" key="4">
    <source>
        <dbReference type="RefSeq" id="XP_010909418.1"/>
    </source>
</evidence>
<keyword evidence="2" id="KW-1133">Transmembrane helix</keyword>